<dbReference type="InterPro" id="IPR044851">
    <property type="entry name" value="Wax_synthase"/>
</dbReference>
<feature type="transmembrane region" description="Helical" evidence="7">
    <location>
        <begin position="340"/>
        <end position="366"/>
    </location>
</feature>
<dbReference type="EMBL" id="JAVHNQ010000015">
    <property type="protein sequence ID" value="KAK6332229.1"/>
    <property type="molecule type" value="Genomic_DNA"/>
</dbReference>
<feature type="transmembrane region" description="Helical" evidence="7">
    <location>
        <begin position="378"/>
        <end position="402"/>
    </location>
</feature>
<keyword evidence="3" id="KW-0808">Transferase</keyword>
<proteinExistence type="inferred from homology"/>
<evidence type="ECO:0000313" key="10">
    <source>
        <dbReference type="Proteomes" id="UP001375240"/>
    </source>
</evidence>
<dbReference type="InterPro" id="IPR032805">
    <property type="entry name" value="Wax_synthase_dom"/>
</dbReference>
<feature type="domain" description="Wax synthase" evidence="8">
    <location>
        <begin position="242"/>
        <end position="322"/>
    </location>
</feature>
<evidence type="ECO:0000259" key="8">
    <source>
        <dbReference type="Pfam" id="PF13813"/>
    </source>
</evidence>
<feature type="transmembrane region" description="Helical" evidence="7">
    <location>
        <begin position="150"/>
        <end position="170"/>
    </location>
</feature>
<dbReference type="GO" id="GO:0008374">
    <property type="term" value="F:O-acyltransferase activity"/>
    <property type="evidence" value="ECO:0007669"/>
    <property type="project" value="InterPro"/>
</dbReference>
<comment type="similarity">
    <text evidence="2">Belongs to the wax synthase family.</text>
</comment>
<gene>
    <name evidence="9" type="ORF">TWF696_002950</name>
</gene>
<name>A0AAV9TZK8_9PEZI</name>
<dbReference type="GO" id="GO:0016020">
    <property type="term" value="C:membrane"/>
    <property type="evidence" value="ECO:0007669"/>
    <property type="project" value="UniProtKB-SubCell"/>
</dbReference>
<evidence type="ECO:0000256" key="5">
    <source>
        <dbReference type="ARBA" id="ARBA00022989"/>
    </source>
</evidence>
<dbReference type="PANTHER" id="PTHR31595">
    <property type="entry name" value="LONG-CHAIN-ALCOHOL O-FATTY-ACYLTRANSFERASE 3-RELATED"/>
    <property type="match status" value="1"/>
</dbReference>
<evidence type="ECO:0000313" key="9">
    <source>
        <dbReference type="EMBL" id="KAK6332229.1"/>
    </source>
</evidence>
<dbReference type="Proteomes" id="UP001375240">
    <property type="component" value="Unassembled WGS sequence"/>
</dbReference>
<evidence type="ECO:0000256" key="6">
    <source>
        <dbReference type="ARBA" id="ARBA00023136"/>
    </source>
</evidence>
<evidence type="ECO:0000256" key="1">
    <source>
        <dbReference type="ARBA" id="ARBA00004141"/>
    </source>
</evidence>
<evidence type="ECO:0000256" key="4">
    <source>
        <dbReference type="ARBA" id="ARBA00022692"/>
    </source>
</evidence>
<reference evidence="9 10" key="1">
    <citation type="submission" date="2019-10" db="EMBL/GenBank/DDBJ databases">
        <authorList>
            <person name="Palmer J.M."/>
        </authorList>
    </citation>
    <scope>NUCLEOTIDE SEQUENCE [LARGE SCALE GENOMIC DNA]</scope>
    <source>
        <strain evidence="9 10">TWF696</strain>
    </source>
</reference>
<dbReference type="AlphaFoldDB" id="A0AAV9TZK8"/>
<feature type="transmembrane region" description="Helical" evidence="7">
    <location>
        <begin position="205"/>
        <end position="232"/>
    </location>
</feature>
<dbReference type="GO" id="GO:0006629">
    <property type="term" value="P:lipid metabolic process"/>
    <property type="evidence" value="ECO:0007669"/>
    <property type="project" value="InterPro"/>
</dbReference>
<accession>A0AAV9TZK8</accession>
<keyword evidence="4 7" id="KW-0812">Transmembrane</keyword>
<feature type="transmembrane region" description="Helical" evidence="7">
    <location>
        <begin position="299"/>
        <end position="320"/>
    </location>
</feature>
<evidence type="ECO:0000256" key="7">
    <source>
        <dbReference type="SAM" id="Phobius"/>
    </source>
</evidence>
<dbReference type="Pfam" id="PF13813">
    <property type="entry name" value="MBOAT_2"/>
    <property type="match status" value="1"/>
</dbReference>
<keyword evidence="10" id="KW-1185">Reference proteome</keyword>
<keyword evidence="6 7" id="KW-0472">Membrane</keyword>
<protein>
    <recommendedName>
        <fullName evidence="8">Wax synthase domain-containing protein</fullName>
    </recommendedName>
</protein>
<comment type="subcellular location">
    <subcellularLocation>
        <location evidence="1">Membrane</location>
        <topology evidence="1">Multi-pass membrane protein</topology>
    </subcellularLocation>
</comment>
<keyword evidence="5 7" id="KW-1133">Transmembrane helix</keyword>
<comment type="caution">
    <text evidence="9">The sequence shown here is derived from an EMBL/GenBank/DDBJ whole genome shotgun (WGS) entry which is preliminary data.</text>
</comment>
<sequence>MFSNTLRSAFIGLPVASASILSLPSSSPVRQVLFPVPALLAARAILRPPREDAQVEETYLYGLFSASLGFRILDYLYLHGYDTPRHFYRVDRVGNQGAERQAYPDSIWDRVKWGLSLLVSQRGIGWNTEVPLPETKYSATRREFIRQSSMALLGIYLGLYLVGMLCERMVQVLREELPLTPQHHHATALYYYLFRQEAFQMLVSLAGWVMSIISHVSLLYNLAGVICVAFGIGGRWKLIRSWPKTFGSFRDAWSIRSVWGKAWHQTLRRSLSAPGERAAELVLGESSKLSYPMRLVRRYFLLFSAFAVSGILHALGVYFVAVTEPMPHPDSTPLSTRPPWYTSGYFFSAQALAIMVEDFLCWIGGVSVDSKEVGANPAALRWIGGAAYTLAWFVWSTTVLWIHPQLAAFGYQRTQDEGKGYVHVLEATARACSMMPLNPWPLFVDGTLAVLRDIW</sequence>
<dbReference type="PANTHER" id="PTHR31595:SF67">
    <property type="entry name" value="WAX SYNTHASE DOMAIN-CONTAINING PROTEIN"/>
    <property type="match status" value="1"/>
</dbReference>
<organism evidence="9 10">
    <name type="scientific">Orbilia brochopaga</name>
    <dbReference type="NCBI Taxonomy" id="3140254"/>
    <lineage>
        <taxon>Eukaryota</taxon>
        <taxon>Fungi</taxon>
        <taxon>Dikarya</taxon>
        <taxon>Ascomycota</taxon>
        <taxon>Pezizomycotina</taxon>
        <taxon>Orbiliomycetes</taxon>
        <taxon>Orbiliales</taxon>
        <taxon>Orbiliaceae</taxon>
        <taxon>Orbilia</taxon>
    </lineage>
</organism>
<evidence type="ECO:0000256" key="2">
    <source>
        <dbReference type="ARBA" id="ARBA00007282"/>
    </source>
</evidence>
<evidence type="ECO:0000256" key="3">
    <source>
        <dbReference type="ARBA" id="ARBA00022679"/>
    </source>
</evidence>